<dbReference type="PROSITE" id="PS50948">
    <property type="entry name" value="PAN"/>
    <property type="match status" value="1"/>
</dbReference>
<dbReference type="Pfam" id="PF00024">
    <property type="entry name" value="PAN_1"/>
    <property type="match status" value="1"/>
</dbReference>
<dbReference type="STRING" id="299467.A0A443SH42"/>
<gene>
    <name evidence="4" type="ORF">B4U80_10087</name>
</gene>
<evidence type="ECO:0008006" key="6">
    <source>
        <dbReference type="Google" id="ProtNLM"/>
    </source>
</evidence>
<dbReference type="OrthoDB" id="5867217at2759"/>
<dbReference type="InterPro" id="IPR003609">
    <property type="entry name" value="Pan_app"/>
</dbReference>
<dbReference type="Proteomes" id="UP000288716">
    <property type="component" value="Unassembled WGS sequence"/>
</dbReference>
<dbReference type="AlphaFoldDB" id="A0A443SH42"/>
<dbReference type="InterPro" id="IPR052774">
    <property type="entry name" value="Celegans_DevNeuronal_Protein"/>
</dbReference>
<evidence type="ECO:0000259" key="2">
    <source>
        <dbReference type="PROSITE" id="PS50948"/>
    </source>
</evidence>
<dbReference type="Pfam" id="PF25272">
    <property type="entry name" value="VERL_C"/>
    <property type="match status" value="1"/>
</dbReference>
<evidence type="ECO:0000256" key="1">
    <source>
        <dbReference type="SAM" id="Phobius"/>
    </source>
</evidence>
<comment type="caution">
    <text evidence="4">The sequence shown here is derived from an EMBL/GenBank/DDBJ whole genome shotgun (WGS) entry which is preliminary data.</text>
</comment>
<keyword evidence="1" id="KW-1133">Transmembrane helix</keyword>
<keyword evidence="1" id="KW-0812">Transmembrane</keyword>
<name>A0A443SH42_9ACAR</name>
<keyword evidence="1" id="KW-0472">Membrane</keyword>
<evidence type="ECO:0000313" key="5">
    <source>
        <dbReference type="Proteomes" id="UP000288716"/>
    </source>
</evidence>
<dbReference type="InterPro" id="IPR057371">
    <property type="entry name" value="VERL_C"/>
</dbReference>
<dbReference type="SUPFAM" id="SSF57414">
    <property type="entry name" value="Hairpin loop containing domain-like"/>
    <property type="match status" value="1"/>
</dbReference>
<dbReference type="InterPro" id="IPR001507">
    <property type="entry name" value="ZP_dom"/>
</dbReference>
<feature type="transmembrane region" description="Helical" evidence="1">
    <location>
        <begin position="408"/>
        <end position="431"/>
    </location>
</feature>
<dbReference type="PROSITE" id="PS51034">
    <property type="entry name" value="ZP_2"/>
    <property type="match status" value="1"/>
</dbReference>
<organism evidence="4 5">
    <name type="scientific">Leptotrombidium deliense</name>
    <dbReference type="NCBI Taxonomy" id="299467"/>
    <lineage>
        <taxon>Eukaryota</taxon>
        <taxon>Metazoa</taxon>
        <taxon>Ecdysozoa</taxon>
        <taxon>Arthropoda</taxon>
        <taxon>Chelicerata</taxon>
        <taxon>Arachnida</taxon>
        <taxon>Acari</taxon>
        <taxon>Acariformes</taxon>
        <taxon>Trombidiformes</taxon>
        <taxon>Prostigmata</taxon>
        <taxon>Anystina</taxon>
        <taxon>Parasitengona</taxon>
        <taxon>Trombiculoidea</taxon>
        <taxon>Trombiculidae</taxon>
        <taxon>Leptotrombidium</taxon>
    </lineage>
</organism>
<dbReference type="PANTHER" id="PTHR47327:SF2">
    <property type="entry name" value="FI18240P1-RELATED"/>
    <property type="match status" value="1"/>
</dbReference>
<accession>A0A443SH42</accession>
<evidence type="ECO:0000259" key="3">
    <source>
        <dbReference type="PROSITE" id="PS51034"/>
    </source>
</evidence>
<keyword evidence="5" id="KW-1185">Reference proteome</keyword>
<feature type="domain" description="ZP" evidence="3">
    <location>
        <begin position="89"/>
        <end position="332"/>
    </location>
</feature>
<protein>
    <recommendedName>
        <fullName evidence="6">ZP domain-containing protein</fullName>
    </recommendedName>
</protein>
<reference evidence="4 5" key="1">
    <citation type="journal article" date="2018" name="Gigascience">
        <title>Genomes of trombidid mites reveal novel predicted allergens and laterally-transferred genes associated with secondary metabolism.</title>
        <authorList>
            <person name="Dong X."/>
            <person name="Chaisiri K."/>
            <person name="Xia D."/>
            <person name="Armstrong S.D."/>
            <person name="Fang Y."/>
            <person name="Donnelly M.J."/>
            <person name="Kadowaki T."/>
            <person name="McGarry J.W."/>
            <person name="Darby A.C."/>
            <person name="Makepeace B.L."/>
        </authorList>
    </citation>
    <scope>NUCLEOTIDE SEQUENCE [LARGE SCALE GENOMIC DNA]</scope>
    <source>
        <strain evidence="4">UoL-UT</strain>
    </source>
</reference>
<dbReference type="Gene3D" id="3.50.4.10">
    <property type="entry name" value="Hepatocyte Growth Factor"/>
    <property type="match status" value="1"/>
</dbReference>
<proteinExistence type="predicted"/>
<dbReference type="PANTHER" id="PTHR47327">
    <property type="entry name" value="FI18240P1-RELATED"/>
    <property type="match status" value="1"/>
</dbReference>
<evidence type="ECO:0000313" key="4">
    <source>
        <dbReference type="EMBL" id="RWS26851.1"/>
    </source>
</evidence>
<dbReference type="GO" id="GO:0009653">
    <property type="term" value="P:anatomical structure morphogenesis"/>
    <property type="evidence" value="ECO:0007669"/>
    <property type="project" value="TreeGrafter"/>
</dbReference>
<dbReference type="EMBL" id="NCKV01002427">
    <property type="protein sequence ID" value="RWS26851.1"/>
    <property type="molecule type" value="Genomic_DNA"/>
</dbReference>
<dbReference type="VEuPathDB" id="VectorBase:LDEU005189"/>
<dbReference type="SMART" id="SM00241">
    <property type="entry name" value="ZP"/>
    <property type="match status" value="1"/>
</dbReference>
<sequence>MCDFTVIKGKILKTVDSVYQDVNTVEGCKQKCLDSPYRCFSFDFGDPSNSVCRTSHLDRASLSHIENPYLTIKDAVTYELASCYNVSIFCRAREMVAYVETNKLFNGKIYSKSKPNSCVNDVTRGLKFEISMPYNDLLCDVKQKEQGKFNSDIIIQHHDMVVTTKDIGLSVNCNYDLSNKSVTNKQTFNVEGGLDAREEENIHSQTVNAPNITMKVTDIDGNDIKSAQVGDRLILRIQISDKNTPYEIFVRELVAIDGVDNADIVLIDSPGCPTDTSIMGFVEKETNDMKSLEIPFNAFKFPTSDIVQFQALVTPCIQSCEPVTCVVQSSEGKAQETNSFGKRRRRRNAKKEGFEEEVVVLQSIKILDSFGFQGKEKDNKVEAKDDYFVLNEENNKTVNSRVTPCINVAGLTIFCVIFLLIQLTLVFVWAIQWNRKNKSLLKNDKLFKVLSNMPYSPTVTMSGVAIGNCHRYSNFMKTQNE</sequence>
<feature type="domain" description="Apple" evidence="2">
    <location>
        <begin position="2"/>
        <end position="83"/>
    </location>
</feature>